<sequence length="564" mass="65190">MQNNQEPKSHKILDLISIFEENTENQKLLKPDRLEKIKQAILFVQKLYANSNISDNEEKFTKLLEKCQISLRTSTNTILADLCDLASFIKENKNSSKSSSQISSPHASDSSSSLNEKIENVNKEKRKLTLNELTKVTSNYNNENTDLKSEEENITIKKNVTVTVEESVQINEKEVNVKLTEETRTETEVAVTSSEPTDEFELKDLTDKELKILEKIKKLDDYCLQLNEKIIDYENREVSYDDLDKEESNYLNEAKLKNRFTKAYKMLVNLCRKFPHLVSDDHKKVPKDNCPQFSKKIKFNSSRYAEINNYISDRLNKNREFPDFSELYEWVNQANTEHQLGLDDKKLHEVSQNCFEDVVKILKSRRIADERQILMSRVESIKTKNEQSNVESELDNDPAQKDQELEIALANNKKICDKKCEELINTFVMKQENNEDFEVNEDDDDDDETESDTEDSESIKQDENLLDTSTKVSSDNDETDDTNLNEDLVETNKENIEESKQTERETAKRSCDADEPIESDNVKKLKLDSNEDSNDSVSKPKKTKPMIYECSSAAQSSDECIILD</sequence>
<dbReference type="OrthoDB" id="7492809at2759"/>
<accession>A0A813UW81</accession>
<feature type="compositionally biased region" description="Acidic residues" evidence="1">
    <location>
        <begin position="434"/>
        <end position="456"/>
    </location>
</feature>
<feature type="compositionally biased region" description="Basic and acidic residues" evidence="1">
    <location>
        <begin position="520"/>
        <end position="529"/>
    </location>
</feature>
<reference evidence="3" key="1">
    <citation type="submission" date="2021-02" db="EMBL/GenBank/DDBJ databases">
        <authorList>
            <person name="Nowell W R."/>
        </authorList>
    </citation>
    <scope>NUCLEOTIDE SEQUENCE</scope>
    <source>
        <strain evidence="3">Ploen Becks lab</strain>
    </source>
</reference>
<organism evidence="3 4">
    <name type="scientific">Brachionus calyciflorus</name>
    <dbReference type="NCBI Taxonomy" id="104777"/>
    <lineage>
        <taxon>Eukaryota</taxon>
        <taxon>Metazoa</taxon>
        <taxon>Spiralia</taxon>
        <taxon>Gnathifera</taxon>
        <taxon>Rotifera</taxon>
        <taxon>Eurotatoria</taxon>
        <taxon>Monogononta</taxon>
        <taxon>Pseudotrocha</taxon>
        <taxon>Ploima</taxon>
        <taxon>Brachionidae</taxon>
        <taxon>Brachionus</taxon>
    </lineage>
</organism>
<dbReference type="AlphaFoldDB" id="A0A813UW81"/>
<dbReference type="GO" id="GO:0042393">
    <property type="term" value="F:histone binding"/>
    <property type="evidence" value="ECO:0007669"/>
    <property type="project" value="InterPro"/>
</dbReference>
<name>A0A813UW81_9BILA</name>
<dbReference type="Pfam" id="PF20920">
    <property type="entry name" value="DAXX_hist_bd"/>
    <property type="match status" value="1"/>
</dbReference>
<feature type="compositionally biased region" description="Basic and acidic residues" evidence="1">
    <location>
        <begin position="490"/>
        <end position="512"/>
    </location>
</feature>
<evidence type="ECO:0000256" key="1">
    <source>
        <dbReference type="SAM" id="MobiDB-lite"/>
    </source>
</evidence>
<feature type="compositionally biased region" description="Acidic residues" evidence="1">
    <location>
        <begin position="475"/>
        <end position="489"/>
    </location>
</feature>
<dbReference type="InterPro" id="IPR046378">
    <property type="entry name" value="DAXX_histone-bd"/>
</dbReference>
<feature type="compositionally biased region" description="Low complexity" evidence="1">
    <location>
        <begin position="95"/>
        <end position="113"/>
    </location>
</feature>
<proteinExistence type="predicted"/>
<feature type="domain" description="Daxx histone-binding" evidence="2">
    <location>
        <begin position="333"/>
        <end position="428"/>
    </location>
</feature>
<dbReference type="Proteomes" id="UP000663879">
    <property type="component" value="Unassembled WGS sequence"/>
</dbReference>
<protein>
    <recommendedName>
        <fullName evidence="2">Daxx histone-binding domain-containing protein</fullName>
    </recommendedName>
</protein>
<keyword evidence="4" id="KW-1185">Reference proteome</keyword>
<evidence type="ECO:0000313" key="4">
    <source>
        <dbReference type="Proteomes" id="UP000663879"/>
    </source>
</evidence>
<gene>
    <name evidence="3" type="ORF">OXX778_LOCUS7827</name>
</gene>
<evidence type="ECO:0000259" key="2">
    <source>
        <dbReference type="Pfam" id="PF20920"/>
    </source>
</evidence>
<evidence type="ECO:0000313" key="3">
    <source>
        <dbReference type="EMBL" id="CAF0828235.1"/>
    </source>
</evidence>
<comment type="caution">
    <text evidence="3">The sequence shown here is derived from an EMBL/GenBank/DDBJ whole genome shotgun (WGS) entry which is preliminary data.</text>
</comment>
<dbReference type="EMBL" id="CAJNOC010001030">
    <property type="protein sequence ID" value="CAF0828235.1"/>
    <property type="molecule type" value="Genomic_DNA"/>
</dbReference>
<dbReference type="Gene3D" id="1.20.58.2170">
    <property type="match status" value="1"/>
</dbReference>
<feature type="region of interest" description="Disordered" evidence="1">
    <location>
        <begin position="434"/>
        <end position="544"/>
    </location>
</feature>
<feature type="region of interest" description="Disordered" evidence="1">
    <location>
        <begin position="94"/>
        <end position="116"/>
    </location>
</feature>
<dbReference type="InterPro" id="IPR046426">
    <property type="entry name" value="DAXX_histone-bd_sf"/>
</dbReference>